<name>A0ABS8TC58_DATST</name>
<feature type="region of interest" description="Disordered" evidence="1">
    <location>
        <begin position="1"/>
        <end position="22"/>
    </location>
</feature>
<keyword evidence="3" id="KW-1185">Reference proteome</keyword>
<reference evidence="2 3" key="1">
    <citation type="journal article" date="2021" name="BMC Genomics">
        <title>Datura genome reveals duplications of psychoactive alkaloid biosynthetic genes and high mutation rate following tissue culture.</title>
        <authorList>
            <person name="Rajewski A."/>
            <person name="Carter-House D."/>
            <person name="Stajich J."/>
            <person name="Litt A."/>
        </authorList>
    </citation>
    <scope>NUCLEOTIDE SEQUENCE [LARGE SCALE GENOMIC DNA]</scope>
    <source>
        <strain evidence="2">AR-01</strain>
    </source>
</reference>
<proteinExistence type="predicted"/>
<gene>
    <name evidence="2" type="ORF">HAX54_005934</name>
</gene>
<protein>
    <submittedName>
        <fullName evidence="2">Uncharacterized protein</fullName>
    </submittedName>
</protein>
<evidence type="ECO:0000256" key="1">
    <source>
        <dbReference type="SAM" id="MobiDB-lite"/>
    </source>
</evidence>
<comment type="caution">
    <text evidence="2">The sequence shown here is derived from an EMBL/GenBank/DDBJ whole genome shotgun (WGS) entry which is preliminary data.</text>
</comment>
<evidence type="ECO:0000313" key="3">
    <source>
        <dbReference type="Proteomes" id="UP000823775"/>
    </source>
</evidence>
<dbReference type="Proteomes" id="UP000823775">
    <property type="component" value="Unassembled WGS sequence"/>
</dbReference>
<dbReference type="EMBL" id="JACEIK010001298">
    <property type="protein sequence ID" value="MCD7468122.1"/>
    <property type="molecule type" value="Genomic_DNA"/>
</dbReference>
<sequence length="97" mass="10756">MIHLAGHKSDPLLTGQPEHGGRDRHTCIAIRNVLNLKAILDKAGLDRSTGKVPKVSLYPGSASLPNSEKFFQKWKNFSLEIWSISASKLTALYSHPY</sequence>
<accession>A0ABS8TC58</accession>
<evidence type="ECO:0000313" key="2">
    <source>
        <dbReference type="EMBL" id="MCD7468122.1"/>
    </source>
</evidence>
<organism evidence="2 3">
    <name type="scientific">Datura stramonium</name>
    <name type="common">Jimsonweed</name>
    <name type="synonym">Common thornapple</name>
    <dbReference type="NCBI Taxonomy" id="4076"/>
    <lineage>
        <taxon>Eukaryota</taxon>
        <taxon>Viridiplantae</taxon>
        <taxon>Streptophyta</taxon>
        <taxon>Embryophyta</taxon>
        <taxon>Tracheophyta</taxon>
        <taxon>Spermatophyta</taxon>
        <taxon>Magnoliopsida</taxon>
        <taxon>eudicotyledons</taxon>
        <taxon>Gunneridae</taxon>
        <taxon>Pentapetalae</taxon>
        <taxon>asterids</taxon>
        <taxon>lamiids</taxon>
        <taxon>Solanales</taxon>
        <taxon>Solanaceae</taxon>
        <taxon>Solanoideae</taxon>
        <taxon>Datureae</taxon>
        <taxon>Datura</taxon>
    </lineage>
</organism>